<dbReference type="STRING" id="1206085.SAMN05443575_1140"/>
<evidence type="ECO:0000256" key="4">
    <source>
        <dbReference type="ARBA" id="ARBA00023235"/>
    </source>
</evidence>
<proteinExistence type="predicted"/>
<protein>
    <submittedName>
        <fullName evidence="7">Methylmalonyl-CoA mutase, C-terminal domain</fullName>
    </submittedName>
</protein>
<dbReference type="InterPro" id="IPR006158">
    <property type="entry name" value="Cobalamin-bd"/>
</dbReference>
<dbReference type="GO" id="GO:0031419">
    <property type="term" value="F:cobalamin binding"/>
    <property type="evidence" value="ECO:0007669"/>
    <property type="project" value="UniProtKB-KW"/>
</dbReference>
<dbReference type="InterPro" id="IPR006159">
    <property type="entry name" value="Acid_CoA_mut_C"/>
</dbReference>
<keyword evidence="4" id="KW-0413">Isomerase</keyword>
<evidence type="ECO:0000259" key="6">
    <source>
        <dbReference type="PROSITE" id="PS51332"/>
    </source>
</evidence>
<dbReference type="PANTHER" id="PTHR48101:SF1">
    <property type="entry name" value="METHYLMALONYL-COA MUTASE, LARGE SUBUNIT"/>
    <property type="match status" value="1"/>
</dbReference>
<evidence type="ECO:0000256" key="2">
    <source>
        <dbReference type="ARBA" id="ARBA00022628"/>
    </source>
</evidence>
<gene>
    <name evidence="7" type="ORF">SAMN05443575_1140</name>
</gene>
<sequence length="152" mass="15257">MPDDPGDVTRAREYAAAVAVSAHRLRIVVAHAGAEDQDRGATAMAHALRDAGTEVVYTGGGQTAAQIVRTVIQEDAAALGLAVPAAASLPAEIVTLLAEEGAEDVVVFVGADPAGVAGPADPGAAAVFVPGGADRDDVVDWIRRNLVSAEPG</sequence>
<accession>A0A1M5GDC6</accession>
<organism evidence="7 8">
    <name type="scientific">Jatrophihabitans endophyticus</name>
    <dbReference type="NCBI Taxonomy" id="1206085"/>
    <lineage>
        <taxon>Bacteria</taxon>
        <taxon>Bacillati</taxon>
        <taxon>Actinomycetota</taxon>
        <taxon>Actinomycetes</taxon>
        <taxon>Jatrophihabitantales</taxon>
        <taxon>Jatrophihabitantaceae</taxon>
        <taxon>Jatrophihabitans</taxon>
    </lineage>
</organism>
<dbReference type="OrthoDB" id="9788468at2"/>
<dbReference type="Proteomes" id="UP000186132">
    <property type="component" value="Unassembled WGS sequence"/>
</dbReference>
<dbReference type="InterPro" id="IPR036724">
    <property type="entry name" value="Cobalamin-bd_sf"/>
</dbReference>
<feature type="domain" description="B12-binding" evidence="6">
    <location>
        <begin position="24"/>
        <end position="149"/>
    </location>
</feature>
<evidence type="ECO:0000256" key="3">
    <source>
        <dbReference type="ARBA" id="ARBA00022723"/>
    </source>
</evidence>
<dbReference type="SUPFAM" id="SSF52242">
    <property type="entry name" value="Cobalamin (vitamin B12)-binding domain"/>
    <property type="match status" value="1"/>
</dbReference>
<evidence type="ECO:0000313" key="7">
    <source>
        <dbReference type="EMBL" id="SHG01810.1"/>
    </source>
</evidence>
<name>A0A1M5GDC6_9ACTN</name>
<keyword evidence="3" id="KW-0479">Metal-binding</keyword>
<dbReference type="NCBIfam" id="TIGR00640">
    <property type="entry name" value="acid_CoA_mut_C"/>
    <property type="match status" value="1"/>
</dbReference>
<comment type="cofactor">
    <cofactor evidence="1">
        <name>adenosylcob(III)alamin</name>
        <dbReference type="ChEBI" id="CHEBI:18408"/>
    </cofactor>
</comment>
<reference evidence="7 8" key="1">
    <citation type="submission" date="2016-11" db="EMBL/GenBank/DDBJ databases">
        <authorList>
            <person name="Jaros S."/>
            <person name="Januszkiewicz K."/>
            <person name="Wedrychowicz H."/>
        </authorList>
    </citation>
    <scope>NUCLEOTIDE SEQUENCE [LARGE SCALE GENOMIC DNA]</scope>
    <source>
        <strain evidence="7 8">DSM 45627</strain>
    </source>
</reference>
<keyword evidence="2" id="KW-0846">Cobalamin</keyword>
<evidence type="ECO:0000313" key="8">
    <source>
        <dbReference type="Proteomes" id="UP000186132"/>
    </source>
</evidence>
<dbReference type="PROSITE" id="PS51332">
    <property type="entry name" value="B12_BINDING"/>
    <property type="match status" value="1"/>
</dbReference>
<evidence type="ECO:0000256" key="5">
    <source>
        <dbReference type="ARBA" id="ARBA00023285"/>
    </source>
</evidence>
<dbReference type="GO" id="GO:0016853">
    <property type="term" value="F:isomerase activity"/>
    <property type="evidence" value="ECO:0007669"/>
    <property type="project" value="UniProtKB-KW"/>
</dbReference>
<dbReference type="GO" id="GO:0046872">
    <property type="term" value="F:metal ion binding"/>
    <property type="evidence" value="ECO:0007669"/>
    <property type="project" value="UniProtKB-KW"/>
</dbReference>
<dbReference type="PANTHER" id="PTHR48101">
    <property type="entry name" value="METHYLMALONYL-COA MUTASE, MITOCHONDRIAL-RELATED"/>
    <property type="match status" value="1"/>
</dbReference>
<evidence type="ECO:0000256" key="1">
    <source>
        <dbReference type="ARBA" id="ARBA00001922"/>
    </source>
</evidence>
<dbReference type="EMBL" id="FQVU01000002">
    <property type="protein sequence ID" value="SHG01810.1"/>
    <property type="molecule type" value="Genomic_DNA"/>
</dbReference>
<dbReference type="AlphaFoldDB" id="A0A1M5GDC6"/>
<keyword evidence="5" id="KW-0170">Cobalt</keyword>
<dbReference type="Gene3D" id="3.40.50.280">
    <property type="entry name" value="Cobalamin-binding domain"/>
    <property type="match status" value="1"/>
</dbReference>
<keyword evidence="8" id="KW-1185">Reference proteome</keyword>
<dbReference type="Pfam" id="PF02310">
    <property type="entry name" value="B12-binding"/>
    <property type="match status" value="1"/>
</dbReference>